<evidence type="ECO:0000259" key="8">
    <source>
        <dbReference type="PROSITE" id="PS50887"/>
    </source>
</evidence>
<dbReference type="InterPro" id="IPR038763">
    <property type="entry name" value="DHH_sf"/>
</dbReference>
<evidence type="ECO:0000313" key="10">
    <source>
        <dbReference type="Proteomes" id="UP001519308"/>
    </source>
</evidence>
<name>A0ABS4K715_9CLOT</name>
<keyword evidence="2 6" id="KW-1003">Cell membrane</keyword>
<accession>A0ABS4K715</accession>
<evidence type="ECO:0000256" key="6">
    <source>
        <dbReference type="PIRNR" id="PIRNR026583"/>
    </source>
</evidence>
<reference evidence="9 10" key="1">
    <citation type="submission" date="2021-03" db="EMBL/GenBank/DDBJ databases">
        <title>Genomic Encyclopedia of Type Strains, Phase IV (KMG-IV): sequencing the most valuable type-strain genomes for metagenomic binning, comparative biology and taxonomic classification.</title>
        <authorList>
            <person name="Goeker M."/>
        </authorList>
    </citation>
    <scope>NUCLEOTIDE SEQUENCE [LARGE SCALE GENOMIC DNA]</scope>
    <source>
        <strain evidence="9 10">DSM 28650</strain>
    </source>
</reference>
<dbReference type="Gene3D" id="3.90.1640.10">
    <property type="entry name" value="inorganic pyrophosphatase (n-terminal core)"/>
    <property type="match status" value="1"/>
</dbReference>
<dbReference type="InterPro" id="IPR001667">
    <property type="entry name" value="DDH_dom"/>
</dbReference>
<dbReference type="Proteomes" id="UP001519308">
    <property type="component" value="Unassembled WGS sequence"/>
</dbReference>
<dbReference type="InterPro" id="IPR049553">
    <property type="entry name" value="GdpP-like_PAS"/>
</dbReference>
<feature type="transmembrane region" description="Helical" evidence="7">
    <location>
        <begin position="12"/>
        <end position="31"/>
    </location>
</feature>
<evidence type="ECO:0000256" key="2">
    <source>
        <dbReference type="ARBA" id="ARBA00022475"/>
    </source>
</evidence>
<sequence length="667" mass="74849">MDNKELKYNFFNLGSSKVYMMLIAILIGIIFYFKHFVIGIVSLIFYIILVVYNIYTIKNKKSELKKFIESVSSKMDIATTSTFVKLPFPLIMVGNKGNILWYNPNLSSKLEGEQILGKNIKEFIKEFNIKQVIEGKREVYNNIPIKDSFYDIYINIIDIEISNDENDKIILLYFYDVTEKVKLLKNINENKESVMLIEVDNLDDVIKTTAEGTAPQLVADIERTINSYAQNLDAMIKKYASNKYVLTTKDRHIEKEMERKFEILDAIREINVGNKLAVTLSIGIGRGGETPAQNHDFAVTAKDLALGRGGDQVVVKSFEKLSFYGGKTKEVEKRTKVRARVIGHVLLDLINESSNIFIMGHKNPDIDCLGSAIGMYSIIKSLNKECYVVLDGPNNAVKQMLDVLDEDGSYVDTFINIEKTKVYKNEKSLLILVDVHNEGYVLSMDVVNSFDKVVVLDHHRKAKDFIQGTILSYIEPYASSTAELVTEIIQYMVEKPKLSKIEAIGLLAGICVDTKDFYFKTGVRTFEAAAFLRRLGADTIDVKRIFTDDLNVYLMRAEIIKAAQVKNGIAVAKCPPNIEDTVLTAQAADELLNITGIQASFVIVKMEGDAYISGRSLGDVNVQVILESLGGGGHMTMAGAKLKSMSLDEAAEKLNEAIDKYLREGEK</sequence>
<evidence type="ECO:0000313" key="9">
    <source>
        <dbReference type="EMBL" id="MBP2023582.1"/>
    </source>
</evidence>
<dbReference type="InterPro" id="IPR003156">
    <property type="entry name" value="DHHA1_dom"/>
</dbReference>
<evidence type="ECO:0000256" key="4">
    <source>
        <dbReference type="ARBA" id="ARBA00022989"/>
    </source>
</evidence>
<comment type="similarity">
    <text evidence="6">Belongs to the GdpP/PdeA phosphodiesterase family.</text>
</comment>
<dbReference type="Pfam" id="PF02272">
    <property type="entry name" value="DHHA1"/>
    <property type="match status" value="1"/>
</dbReference>
<dbReference type="PROSITE" id="PS50887">
    <property type="entry name" value="GGDEF"/>
    <property type="match status" value="1"/>
</dbReference>
<keyword evidence="6" id="KW-0378">Hydrolase</keyword>
<dbReference type="PANTHER" id="PTHR47618:SF2">
    <property type="entry name" value="CYCLIC-DI-AMP PHOSPHODIESTERASE GDPP"/>
    <property type="match status" value="1"/>
</dbReference>
<gene>
    <name evidence="9" type="ORF">J2Z44_003420</name>
</gene>
<keyword evidence="10" id="KW-1185">Reference proteome</keyword>
<keyword evidence="4 7" id="KW-1133">Transmembrane helix</keyword>
<dbReference type="Pfam" id="PF01368">
    <property type="entry name" value="DHH"/>
    <property type="match status" value="1"/>
</dbReference>
<comment type="subcellular location">
    <subcellularLocation>
        <location evidence="1">Cell membrane</location>
        <topology evidence="1">Multi-pass membrane protein</topology>
    </subcellularLocation>
</comment>
<evidence type="ECO:0000256" key="5">
    <source>
        <dbReference type="ARBA" id="ARBA00023136"/>
    </source>
</evidence>
<evidence type="ECO:0000256" key="3">
    <source>
        <dbReference type="ARBA" id="ARBA00022692"/>
    </source>
</evidence>
<dbReference type="EMBL" id="JAGGLL010000032">
    <property type="protein sequence ID" value="MBP2023582.1"/>
    <property type="molecule type" value="Genomic_DNA"/>
</dbReference>
<proteinExistence type="inferred from homology"/>
<dbReference type="Gene3D" id="3.30.450.20">
    <property type="entry name" value="PAS domain"/>
    <property type="match status" value="1"/>
</dbReference>
<dbReference type="Gene3D" id="3.10.310.30">
    <property type="match status" value="1"/>
</dbReference>
<comment type="caution">
    <text evidence="9">The sequence shown here is derived from an EMBL/GenBank/DDBJ whole genome shotgun (WGS) entry which is preliminary data.</text>
</comment>
<dbReference type="RefSeq" id="WP_209649843.1">
    <property type="nucleotide sequence ID" value="NZ_JAGGLL010000032.1"/>
</dbReference>
<dbReference type="Pfam" id="PF21370">
    <property type="entry name" value="PAS_GdpP"/>
    <property type="match status" value="1"/>
</dbReference>
<comment type="function">
    <text evidence="6">Has phosphodiesterase (PDE) activity against cyclic-di-AMP (c-di-AMP).</text>
</comment>
<evidence type="ECO:0000256" key="7">
    <source>
        <dbReference type="SAM" id="Phobius"/>
    </source>
</evidence>
<dbReference type="InterPro" id="IPR000160">
    <property type="entry name" value="GGDEF_dom"/>
</dbReference>
<protein>
    <recommendedName>
        <fullName evidence="6">Cyclic-di-AMP phosphodiesterase</fullName>
        <ecNumber evidence="6">3.1.4.-</ecNumber>
    </recommendedName>
</protein>
<dbReference type="SUPFAM" id="SSF64182">
    <property type="entry name" value="DHH phosphoesterases"/>
    <property type="match status" value="1"/>
</dbReference>
<feature type="domain" description="GGDEF" evidence="8">
    <location>
        <begin position="190"/>
        <end position="318"/>
    </location>
</feature>
<dbReference type="Pfam" id="PF24898">
    <property type="entry name" value="GGDEF_GdpP"/>
    <property type="match status" value="1"/>
</dbReference>
<dbReference type="PIRSF" id="PIRSF026583">
    <property type="entry name" value="YybT"/>
    <property type="match status" value="1"/>
</dbReference>
<feature type="transmembrane region" description="Helical" evidence="7">
    <location>
        <begin position="37"/>
        <end position="55"/>
    </location>
</feature>
<keyword evidence="3 7" id="KW-0812">Transmembrane</keyword>
<organism evidence="9 10">
    <name type="scientific">Clostridium punense</name>
    <dbReference type="NCBI Taxonomy" id="1054297"/>
    <lineage>
        <taxon>Bacteria</taxon>
        <taxon>Bacillati</taxon>
        <taxon>Bacillota</taxon>
        <taxon>Clostridia</taxon>
        <taxon>Eubacteriales</taxon>
        <taxon>Clostridiaceae</taxon>
        <taxon>Clostridium</taxon>
    </lineage>
</organism>
<dbReference type="InterPro" id="IPR051319">
    <property type="entry name" value="Oligoribo/pAp-PDE_c-di-AMP_PDE"/>
</dbReference>
<dbReference type="InterPro" id="IPR014528">
    <property type="entry name" value="GdpP/PdeA"/>
</dbReference>
<comment type="catalytic activity">
    <reaction evidence="6">
        <text>3',3'-c-di-AMP + H2O = 5'-O-phosphonoadenylyl-(3'-&gt;5')-adenosine + H(+)</text>
        <dbReference type="Rhea" id="RHEA:54420"/>
        <dbReference type="ChEBI" id="CHEBI:15377"/>
        <dbReference type="ChEBI" id="CHEBI:15378"/>
        <dbReference type="ChEBI" id="CHEBI:71500"/>
        <dbReference type="ChEBI" id="CHEBI:138171"/>
    </reaction>
</comment>
<keyword evidence="5 6" id="KW-0472">Membrane</keyword>
<dbReference type="EC" id="3.1.4.-" evidence="6"/>
<dbReference type="PANTHER" id="PTHR47618">
    <property type="entry name" value="BIFUNCTIONAL OLIGORIBONUCLEASE AND PAP PHOSPHATASE NRNA"/>
    <property type="match status" value="1"/>
</dbReference>
<evidence type="ECO:0000256" key="1">
    <source>
        <dbReference type="ARBA" id="ARBA00004651"/>
    </source>
</evidence>